<dbReference type="AlphaFoldDB" id="A0A7D9IBT0"/>
<dbReference type="InterPro" id="IPR045860">
    <property type="entry name" value="Snake_toxin-like_sf"/>
</dbReference>
<sequence length="147" mass="16000">MFSKILLVLGVVLVISALGSALECNVCDYWTSQPKEQQKCTSRTVTCSFGFDYCYTLSGTYQNGTDVVERSCSGNSVACHNTEATCFILAIKYGLKSCAFECCNTDNCNNYTPSRETGINYTPSSATGVMMTKFTLSMMVIVGLIFA</sequence>
<evidence type="ECO:0000313" key="4">
    <source>
        <dbReference type="Proteomes" id="UP001152795"/>
    </source>
</evidence>
<organism evidence="3 4">
    <name type="scientific">Paramuricea clavata</name>
    <name type="common">Red gorgonian</name>
    <name type="synonym">Violescent sea-whip</name>
    <dbReference type="NCBI Taxonomy" id="317549"/>
    <lineage>
        <taxon>Eukaryota</taxon>
        <taxon>Metazoa</taxon>
        <taxon>Cnidaria</taxon>
        <taxon>Anthozoa</taxon>
        <taxon>Octocorallia</taxon>
        <taxon>Malacalcyonacea</taxon>
        <taxon>Plexauridae</taxon>
        <taxon>Paramuricea</taxon>
    </lineage>
</organism>
<dbReference type="CDD" id="cd00117">
    <property type="entry name" value="TFP"/>
    <property type="match status" value="1"/>
</dbReference>
<dbReference type="Proteomes" id="UP001152795">
    <property type="component" value="Unassembled WGS sequence"/>
</dbReference>
<keyword evidence="1" id="KW-0732">Signal</keyword>
<gene>
    <name evidence="3" type="ORF">PACLA_8A059663</name>
</gene>
<keyword evidence="2" id="KW-1015">Disulfide bond</keyword>
<reference evidence="3" key="1">
    <citation type="submission" date="2020-04" db="EMBL/GenBank/DDBJ databases">
        <authorList>
            <person name="Alioto T."/>
            <person name="Alioto T."/>
            <person name="Gomez Garrido J."/>
        </authorList>
    </citation>
    <scope>NUCLEOTIDE SEQUENCE</scope>
    <source>
        <strain evidence="3">A484AB</strain>
    </source>
</reference>
<evidence type="ECO:0000256" key="1">
    <source>
        <dbReference type="ARBA" id="ARBA00022729"/>
    </source>
</evidence>
<accession>A0A7D9IBT0</accession>
<name>A0A7D9IBT0_PARCT</name>
<protein>
    <submittedName>
        <fullName evidence="3">Uncharacterized protein</fullName>
    </submittedName>
</protein>
<proteinExistence type="predicted"/>
<dbReference type="PANTHER" id="PTHR10036">
    <property type="entry name" value="CD59 GLYCOPROTEIN"/>
    <property type="match status" value="1"/>
</dbReference>
<evidence type="ECO:0000313" key="3">
    <source>
        <dbReference type="EMBL" id="CAB4006557.1"/>
    </source>
</evidence>
<dbReference type="SUPFAM" id="SSF57302">
    <property type="entry name" value="Snake toxin-like"/>
    <property type="match status" value="1"/>
</dbReference>
<keyword evidence="4" id="KW-1185">Reference proteome</keyword>
<evidence type="ECO:0000256" key="2">
    <source>
        <dbReference type="ARBA" id="ARBA00023157"/>
    </source>
</evidence>
<comment type="caution">
    <text evidence="3">The sequence shown here is derived from an EMBL/GenBank/DDBJ whole genome shotgun (WGS) entry which is preliminary data.</text>
</comment>
<dbReference type="EMBL" id="CACRXK020005539">
    <property type="protein sequence ID" value="CAB4006557.1"/>
    <property type="molecule type" value="Genomic_DNA"/>
</dbReference>